<name>A0A4Y2XAS4_ARAVE</name>
<comment type="caution">
    <text evidence="1">The sequence shown here is derived from an EMBL/GenBank/DDBJ whole genome shotgun (WGS) entry which is preliminary data.</text>
</comment>
<organism evidence="1 2">
    <name type="scientific">Araneus ventricosus</name>
    <name type="common">Orbweaver spider</name>
    <name type="synonym">Epeira ventricosa</name>
    <dbReference type="NCBI Taxonomy" id="182803"/>
    <lineage>
        <taxon>Eukaryota</taxon>
        <taxon>Metazoa</taxon>
        <taxon>Ecdysozoa</taxon>
        <taxon>Arthropoda</taxon>
        <taxon>Chelicerata</taxon>
        <taxon>Arachnida</taxon>
        <taxon>Araneae</taxon>
        <taxon>Araneomorphae</taxon>
        <taxon>Entelegynae</taxon>
        <taxon>Araneoidea</taxon>
        <taxon>Araneidae</taxon>
        <taxon>Araneus</taxon>
    </lineage>
</organism>
<evidence type="ECO:0000313" key="2">
    <source>
        <dbReference type="Proteomes" id="UP000499080"/>
    </source>
</evidence>
<gene>
    <name evidence="1" type="ORF">AVEN_251262_1</name>
</gene>
<keyword evidence="2" id="KW-1185">Reference proteome</keyword>
<evidence type="ECO:0000313" key="1">
    <source>
        <dbReference type="EMBL" id="GBO45247.1"/>
    </source>
</evidence>
<reference evidence="1 2" key="1">
    <citation type="journal article" date="2019" name="Sci. Rep.">
        <title>Orb-weaving spider Araneus ventricosus genome elucidates the spidroin gene catalogue.</title>
        <authorList>
            <person name="Kono N."/>
            <person name="Nakamura H."/>
            <person name="Ohtoshi R."/>
            <person name="Moran D.A.P."/>
            <person name="Shinohara A."/>
            <person name="Yoshida Y."/>
            <person name="Fujiwara M."/>
            <person name="Mori M."/>
            <person name="Tomita M."/>
            <person name="Arakawa K."/>
        </authorList>
    </citation>
    <scope>NUCLEOTIDE SEQUENCE [LARGE SCALE GENOMIC DNA]</scope>
</reference>
<dbReference type="Proteomes" id="UP000499080">
    <property type="component" value="Unassembled WGS sequence"/>
</dbReference>
<dbReference type="AlphaFoldDB" id="A0A4Y2XAS4"/>
<sequence length="123" mass="13702">MINWPLKERGRLATPRIPPRSIQLGPLLQNWFCTNTRCHLSWQGITFVSSGCTRSAPLIISIDWLAPSCKRHLSIKAQRPCSLAPKSSAIIIMSARTAFHCSTLLSLQAFIAEPPAQAFSFLR</sequence>
<accession>A0A4Y2XAS4</accession>
<dbReference type="EMBL" id="BGPR01072309">
    <property type="protein sequence ID" value="GBO45247.1"/>
    <property type="molecule type" value="Genomic_DNA"/>
</dbReference>
<proteinExistence type="predicted"/>
<protein>
    <submittedName>
        <fullName evidence="1">Uncharacterized protein</fullName>
    </submittedName>
</protein>